<feature type="transmembrane region" description="Helical" evidence="1">
    <location>
        <begin position="313"/>
        <end position="331"/>
    </location>
</feature>
<feature type="transmembrane region" description="Helical" evidence="1">
    <location>
        <begin position="280"/>
        <end position="306"/>
    </location>
</feature>
<accession>A0A3B0N1T5</accession>
<dbReference type="EMBL" id="UIVS01000001">
    <property type="protein sequence ID" value="SVP90177.1"/>
    <property type="molecule type" value="Genomic_DNA"/>
</dbReference>
<keyword evidence="1" id="KW-0472">Membrane</keyword>
<protein>
    <submittedName>
        <fullName evidence="2">Tpr-related protein family member, putative</fullName>
    </submittedName>
</protein>
<organism evidence="2">
    <name type="scientific">Theileria annulata</name>
    <dbReference type="NCBI Taxonomy" id="5874"/>
    <lineage>
        <taxon>Eukaryota</taxon>
        <taxon>Sar</taxon>
        <taxon>Alveolata</taxon>
        <taxon>Apicomplexa</taxon>
        <taxon>Aconoidasida</taxon>
        <taxon>Piroplasmida</taxon>
        <taxon>Theileriidae</taxon>
        <taxon>Theileria</taxon>
    </lineage>
</organism>
<dbReference type="AlphaFoldDB" id="A0A3B0N1T5"/>
<keyword evidence="1" id="KW-1133">Transmembrane helix</keyword>
<evidence type="ECO:0000313" key="2">
    <source>
        <dbReference type="EMBL" id="SVP89035.1"/>
    </source>
</evidence>
<keyword evidence="1" id="KW-0812">Transmembrane</keyword>
<dbReference type="EMBL" id="UIVT01000001">
    <property type="protein sequence ID" value="SVP89035.1"/>
    <property type="molecule type" value="Genomic_DNA"/>
</dbReference>
<feature type="transmembrane region" description="Helical" evidence="1">
    <location>
        <begin position="910"/>
        <end position="930"/>
    </location>
</feature>
<name>A0A3B0N1T5_THEAN</name>
<proteinExistence type="predicted"/>
<feature type="transmembrane region" description="Helical" evidence="1">
    <location>
        <begin position="869"/>
        <end position="890"/>
    </location>
</feature>
<feature type="transmembrane region" description="Helical" evidence="1">
    <location>
        <begin position="96"/>
        <end position="118"/>
    </location>
</feature>
<feature type="transmembrane region" description="Helical" evidence="1">
    <location>
        <begin position="53"/>
        <end position="76"/>
    </location>
</feature>
<sequence>MEGEKKHAFGEHPLKISAFTFAGLAMMLNIRLVYSAAPYALLRFKLPENLFSVFVRIMASSLELWCLPSMTIANIMDYFRATEDKQWKDWYYHYQSIFWSWANFVTFFILWISFIIGGDQGNVTVFYWVIAASGFVFGINMVMVYAMEFQYLAWYMIGENSFPMVTSLMHYVGTLFFGNRRKWNSDYIIVTIDIVISLAISLVAAVLWTFAYWDAKDDGFPPDDPNQRVCKTLRVTGTTELIYSLQQDYGANSHATYDGNNGCGHKKSVGYYAHFIPPSLMVLIGMGLVYCIYPGIAPGMIVPFYLIDKIEMVLLIATAFPPVIIGIMKQYNINPYIPMGNWGTYHKKSCKGGGDPVSGGGTTEKCNCKDSASGTSGSATLYLHNTTITSADGLIAIATITTTTSGSINSITATLTKTDNTQLKIETQLQAGEILTLSGAAPATSGEVQINGTIIVTKAGTLGGSITLKGRLAGDLNLTNALGSDNTINVTKASGNTLTATEPSTLNLQGINVTGGLQGTATMEISTTSDDQDLTTITGQVTINVTKLTKDKVQILSGGGPLTKDTNLAKDDTLNLVGTASAGTGITDLKVTGTITITGSGVKLLNGLGFAGDVAGSGLTFTDASDGVKVSGGTLTLNPTTLDALKNTNFSLTSDGSGKRPLTYKPELVTKSKISVGTIKTSTTSTNVTIGGLSIIPVCITGTGSSNAGLNATANLSLSHTQSATNLTTPTGLTINLTSGLNSTVKITKGTDDKVKSLSGTQQLQTSTPLDTGDTLSLNITGGGTTLTGTITVTSPGNLGTSPRLSGGLTGTIRDLSVRGGTLTASNVNITNLKYDPEEFHVNHESTHCCFWGGKVFKWSDTNPKNVPWHIPVVLGPFQICLAGVLIYSLHYLDSNISRSIVNQPKMSTALSIIFYMCHEIQLALGFPGIASDPNILLPMQLIGAFLMVLLAFYSVGYITEYKRNDPSHWPTDGMTTWNALCYWLKMASKITNKNFKQLFTTETS</sequence>
<evidence type="ECO:0000313" key="3">
    <source>
        <dbReference type="EMBL" id="SVP90177.1"/>
    </source>
</evidence>
<reference evidence="2" key="1">
    <citation type="submission" date="2018-07" db="EMBL/GenBank/DDBJ databases">
        <authorList>
            <person name="Quirk P.G."/>
            <person name="Krulwich T.A."/>
        </authorList>
    </citation>
    <scope>NUCLEOTIDE SEQUENCE</scope>
    <source>
        <strain evidence="2">Anand</strain>
    </source>
</reference>
<feature type="transmembrane region" description="Helical" evidence="1">
    <location>
        <begin position="936"/>
        <end position="959"/>
    </location>
</feature>
<feature type="transmembrane region" description="Helical" evidence="1">
    <location>
        <begin position="189"/>
        <end position="213"/>
    </location>
</feature>
<feature type="transmembrane region" description="Helical" evidence="1">
    <location>
        <begin position="16"/>
        <end position="41"/>
    </location>
</feature>
<feature type="transmembrane region" description="Helical" evidence="1">
    <location>
        <begin position="152"/>
        <end position="177"/>
    </location>
</feature>
<gene>
    <name evidence="2" type="ORF">TAT_000088800</name>
    <name evidence="3" type="ORF">TAV_000088200</name>
</gene>
<evidence type="ECO:0000256" key="1">
    <source>
        <dbReference type="SAM" id="Phobius"/>
    </source>
</evidence>
<feature type="transmembrane region" description="Helical" evidence="1">
    <location>
        <begin position="125"/>
        <end position="146"/>
    </location>
</feature>
<dbReference type="VEuPathDB" id="PiroplasmaDB:TA06260"/>